<evidence type="ECO:0000313" key="2">
    <source>
        <dbReference type="EMBL" id="ESO12883.1"/>
    </source>
</evidence>
<accession>T1EP26</accession>
<organism evidence="3 4">
    <name type="scientific">Helobdella robusta</name>
    <name type="common">Californian leech</name>
    <dbReference type="NCBI Taxonomy" id="6412"/>
    <lineage>
        <taxon>Eukaryota</taxon>
        <taxon>Metazoa</taxon>
        <taxon>Spiralia</taxon>
        <taxon>Lophotrochozoa</taxon>
        <taxon>Annelida</taxon>
        <taxon>Clitellata</taxon>
        <taxon>Hirudinea</taxon>
        <taxon>Rhynchobdellida</taxon>
        <taxon>Glossiphoniidae</taxon>
        <taxon>Helobdella</taxon>
    </lineage>
</organism>
<evidence type="ECO:0000313" key="4">
    <source>
        <dbReference type="Proteomes" id="UP000015101"/>
    </source>
</evidence>
<reference evidence="2 4" key="2">
    <citation type="journal article" date="2013" name="Nature">
        <title>Insights into bilaterian evolution from three spiralian genomes.</title>
        <authorList>
            <person name="Simakov O."/>
            <person name="Marletaz F."/>
            <person name="Cho S.J."/>
            <person name="Edsinger-Gonzales E."/>
            <person name="Havlak P."/>
            <person name="Hellsten U."/>
            <person name="Kuo D.H."/>
            <person name="Larsson T."/>
            <person name="Lv J."/>
            <person name="Arendt D."/>
            <person name="Savage R."/>
            <person name="Osoegawa K."/>
            <person name="de Jong P."/>
            <person name="Grimwood J."/>
            <person name="Chapman J.A."/>
            <person name="Shapiro H."/>
            <person name="Aerts A."/>
            <person name="Otillar R.P."/>
            <person name="Terry A.Y."/>
            <person name="Boore J.L."/>
            <person name="Grigoriev I.V."/>
            <person name="Lindberg D.R."/>
            <person name="Seaver E.C."/>
            <person name="Weisblat D.A."/>
            <person name="Putnam N.H."/>
            <person name="Rokhsar D.S."/>
        </authorList>
    </citation>
    <scope>NUCLEOTIDE SEQUENCE</scope>
</reference>
<reference evidence="4" key="1">
    <citation type="submission" date="2012-12" db="EMBL/GenBank/DDBJ databases">
        <authorList>
            <person name="Hellsten U."/>
            <person name="Grimwood J."/>
            <person name="Chapman J.A."/>
            <person name="Shapiro H."/>
            <person name="Aerts A."/>
            <person name="Otillar R.P."/>
            <person name="Terry A.Y."/>
            <person name="Boore J.L."/>
            <person name="Simakov O."/>
            <person name="Marletaz F."/>
            <person name="Cho S.-J."/>
            <person name="Edsinger-Gonzales E."/>
            <person name="Havlak P."/>
            <person name="Kuo D.-H."/>
            <person name="Larsson T."/>
            <person name="Lv J."/>
            <person name="Arendt D."/>
            <person name="Savage R."/>
            <person name="Osoegawa K."/>
            <person name="de Jong P."/>
            <person name="Lindberg D.R."/>
            <person name="Seaver E.C."/>
            <person name="Weisblat D.A."/>
            <person name="Putnam N.H."/>
            <person name="Grigoriev I.V."/>
            <person name="Rokhsar D.S."/>
        </authorList>
    </citation>
    <scope>NUCLEOTIDE SEQUENCE</scope>
</reference>
<name>T1EP26_HELRO</name>
<sequence>MGPVVERTTIKFDKIVTNFGSAYDSNTGIVTAPVRGVYHFTVIISAQSQQKRRSRRGLKGVIILPQLGHNPPQLDYNPPPVGSWSSSCWFMVSSRCEQYCSG</sequence>
<dbReference type="PROSITE" id="PS50871">
    <property type="entry name" value="C1Q"/>
    <property type="match status" value="1"/>
</dbReference>
<keyword evidence="4" id="KW-1185">Reference proteome</keyword>
<dbReference type="InterPro" id="IPR001073">
    <property type="entry name" value="C1q_dom"/>
</dbReference>
<dbReference type="GeneID" id="20198326"/>
<feature type="domain" description="C1q" evidence="1">
    <location>
        <begin position="1"/>
        <end position="102"/>
    </location>
</feature>
<reference evidence="3" key="3">
    <citation type="submission" date="2015-06" db="UniProtKB">
        <authorList>
            <consortium name="EnsemblMetazoa"/>
        </authorList>
    </citation>
    <scope>IDENTIFICATION</scope>
</reference>
<dbReference type="EMBL" id="AMQM01000255">
    <property type="status" value="NOT_ANNOTATED_CDS"/>
    <property type="molecule type" value="Genomic_DNA"/>
</dbReference>
<dbReference type="AlphaFoldDB" id="T1EP26"/>
<dbReference type="KEGG" id="hro:HELRODRAFT_159471"/>
<evidence type="ECO:0000259" key="1">
    <source>
        <dbReference type="PROSITE" id="PS50871"/>
    </source>
</evidence>
<evidence type="ECO:0000313" key="3">
    <source>
        <dbReference type="EnsemblMetazoa" id="HelroP159471"/>
    </source>
</evidence>
<dbReference type="RefSeq" id="XP_009009603.1">
    <property type="nucleotide sequence ID" value="XM_009011355.1"/>
</dbReference>
<protein>
    <recommendedName>
        <fullName evidence="1">C1q domain-containing protein</fullName>
    </recommendedName>
</protein>
<dbReference type="EMBL" id="KB095811">
    <property type="protein sequence ID" value="ESO12883.1"/>
    <property type="molecule type" value="Genomic_DNA"/>
</dbReference>
<dbReference type="EnsemblMetazoa" id="HelroT159471">
    <property type="protein sequence ID" value="HelroP159471"/>
    <property type="gene ID" value="HelroG159471"/>
</dbReference>
<dbReference type="Proteomes" id="UP000015101">
    <property type="component" value="Unassembled WGS sequence"/>
</dbReference>
<dbReference type="PRINTS" id="PR00007">
    <property type="entry name" value="COMPLEMNTC1Q"/>
</dbReference>
<dbReference type="InterPro" id="IPR008983">
    <property type="entry name" value="Tumour_necrosis_fac-like_dom"/>
</dbReference>
<proteinExistence type="predicted"/>
<dbReference type="Gene3D" id="2.60.120.40">
    <property type="match status" value="1"/>
</dbReference>
<dbReference type="InParanoid" id="T1EP26"/>
<dbReference type="HOGENOM" id="CLU_2280386_0_0_1"/>
<dbReference type="SUPFAM" id="SSF49842">
    <property type="entry name" value="TNF-like"/>
    <property type="match status" value="1"/>
</dbReference>
<dbReference type="CTD" id="20198326"/>
<dbReference type="Pfam" id="PF00386">
    <property type="entry name" value="C1q"/>
    <property type="match status" value="1"/>
</dbReference>
<dbReference type="OrthoDB" id="6066545at2759"/>
<gene>
    <name evidence="3" type="primary">20198326</name>
    <name evidence="2" type="ORF">HELRODRAFT_159471</name>
</gene>